<dbReference type="HOGENOM" id="CLU_1244101_0_0_0"/>
<organism evidence="1 2">
    <name type="scientific">Allomeiothermus silvanus (strain ATCC 700542 / DSM 9946 / NBRC 106475 / NCIMB 13440 / VI-R2)</name>
    <name type="common">Thermus silvanus</name>
    <dbReference type="NCBI Taxonomy" id="526227"/>
    <lineage>
        <taxon>Bacteria</taxon>
        <taxon>Thermotogati</taxon>
        <taxon>Deinococcota</taxon>
        <taxon>Deinococci</taxon>
        <taxon>Thermales</taxon>
        <taxon>Thermaceae</taxon>
        <taxon>Allomeiothermus</taxon>
    </lineage>
</organism>
<protein>
    <recommendedName>
        <fullName evidence="3">N-acetyltransferase domain-containing protein</fullName>
    </recommendedName>
</protein>
<evidence type="ECO:0000313" key="2">
    <source>
        <dbReference type="Proteomes" id="UP000001916"/>
    </source>
</evidence>
<evidence type="ECO:0008006" key="3">
    <source>
        <dbReference type="Google" id="ProtNLM"/>
    </source>
</evidence>
<dbReference type="STRING" id="526227.Mesil_1514"/>
<proteinExistence type="predicted"/>
<dbReference type="KEGG" id="msv:Mesil_1514"/>
<evidence type="ECO:0000313" key="1">
    <source>
        <dbReference type="EMBL" id="ADH63404.1"/>
    </source>
</evidence>
<name>D7BF51_ALLS1</name>
<reference evidence="1 2" key="1">
    <citation type="journal article" date="2010" name="Stand. Genomic Sci.">
        <title>Complete genome sequence of Meiothermus silvanus type strain (VI-R2).</title>
        <authorList>
            <person name="Sikorski J."/>
            <person name="Tindall B.J."/>
            <person name="Lowry S."/>
            <person name="Lucas S."/>
            <person name="Nolan M."/>
            <person name="Copeland A."/>
            <person name="Glavina Del Rio T."/>
            <person name="Tice H."/>
            <person name="Cheng J.F."/>
            <person name="Han C."/>
            <person name="Pitluck S."/>
            <person name="Liolios K."/>
            <person name="Ivanova N."/>
            <person name="Mavromatis K."/>
            <person name="Mikhailova N."/>
            <person name="Pati A."/>
            <person name="Goodwin L."/>
            <person name="Chen A."/>
            <person name="Palaniappan K."/>
            <person name="Land M."/>
            <person name="Hauser L."/>
            <person name="Chang Y.J."/>
            <person name="Jeffries C.D."/>
            <person name="Rohde M."/>
            <person name="Goker M."/>
            <person name="Woyke T."/>
            <person name="Bristow J."/>
            <person name="Eisen J.A."/>
            <person name="Markowitz V."/>
            <person name="Hugenholtz P."/>
            <person name="Kyrpides N.C."/>
            <person name="Klenk H.P."/>
            <person name="Lapidus A."/>
        </authorList>
    </citation>
    <scope>NUCLEOTIDE SEQUENCE [LARGE SCALE GENOMIC DNA]</scope>
    <source>
        <strain evidence="2">ATCC 700542 / DSM 9946 / VI-R2</strain>
    </source>
</reference>
<gene>
    <name evidence="1" type="ordered locus">Mesil_1514</name>
</gene>
<dbReference type="Proteomes" id="UP000001916">
    <property type="component" value="Chromosome"/>
</dbReference>
<dbReference type="EMBL" id="CP002042">
    <property type="protein sequence ID" value="ADH63404.1"/>
    <property type="molecule type" value="Genomic_DNA"/>
</dbReference>
<sequence length="222" mass="24444">MGKARQNLPMIDLPTLYQPLAAESGAVRGVRYLLQPEFPLLLANAAFDFDPAAVEELEQRFSSIGAPLAFILPDDHPRLEEVRGAGFRAQEALELCTTQPSARATWAEHVPWSEAWTLGKILTEAYGAPQWRYPFAQTLGKALRQGACQGFIAYLYYEPVGAVIVSQGTGLLLGVEPGRRERGVGQSLIGRIHPARFLRLGTTATEFPGEVLATYRRYTRSA</sequence>
<keyword evidence="2" id="KW-1185">Reference proteome</keyword>
<dbReference type="AlphaFoldDB" id="D7BF51"/>
<dbReference type="RefSeq" id="WP_013157969.1">
    <property type="nucleotide sequence ID" value="NC_014212.1"/>
</dbReference>
<accession>D7BF51</accession>